<protein>
    <recommendedName>
        <fullName evidence="8">Derlin</fullName>
    </recommendedName>
</protein>
<proteinExistence type="inferred from homology"/>
<dbReference type="Gene3D" id="1.20.1540.10">
    <property type="entry name" value="Rhomboid-like"/>
    <property type="match status" value="1"/>
</dbReference>
<evidence type="ECO:0000256" key="2">
    <source>
        <dbReference type="ARBA" id="ARBA00004477"/>
    </source>
</evidence>
<feature type="transmembrane region" description="Helical" evidence="8">
    <location>
        <begin position="56"/>
        <end position="82"/>
    </location>
</feature>
<feature type="compositionally biased region" description="Gly residues" evidence="9">
    <location>
        <begin position="284"/>
        <end position="294"/>
    </location>
</feature>
<evidence type="ECO:0000313" key="11">
    <source>
        <dbReference type="Proteomes" id="UP000002009"/>
    </source>
</evidence>
<dbReference type="KEGG" id="mis:MICPUN_57938"/>
<evidence type="ECO:0000256" key="1">
    <source>
        <dbReference type="ARBA" id="ARBA00003292"/>
    </source>
</evidence>
<evidence type="ECO:0000256" key="8">
    <source>
        <dbReference type="RuleBase" id="RU363059"/>
    </source>
</evidence>
<reference evidence="10 11" key="1">
    <citation type="journal article" date="2009" name="Science">
        <title>Green evolution and dynamic adaptations revealed by genomes of the marine picoeukaryotes Micromonas.</title>
        <authorList>
            <person name="Worden A.Z."/>
            <person name="Lee J.H."/>
            <person name="Mock T."/>
            <person name="Rouze P."/>
            <person name="Simmons M.P."/>
            <person name="Aerts A.L."/>
            <person name="Allen A.E."/>
            <person name="Cuvelier M.L."/>
            <person name="Derelle E."/>
            <person name="Everett M.V."/>
            <person name="Foulon E."/>
            <person name="Grimwood J."/>
            <person name="Gundlach H."/>
            <person name="Henrissat B."/>
            <person name="Napoli C."/>
            <person name="McDonald S.M."/>
            <person name="Parker M.S."/>
            <person name="Rombauts S."/>
            <person name="Salamov A."/>
            <person name="Von Dassow P."/>
            <person name="Badger J.H."/>
            <person name="Coutinho P.M."/>
            <person name="Demir E."/>
            <person name="Dubchak I."/>
            <person name="Gentemann C."/>
            <person name="Eikrem W."/>
            <person name="Gready J.E."/>
            <person name="John U."/>
            <person name="Lanier W."/>
            <person name="Lindquist E.A."/>
            <person name="Lucas S."/>
            <person name="Mayer K.F."/>
            <person name="Moreau H."/>
            <person name="Not F."/>
            <person name="Otillar R."/>
            <person name="Panaud O."/>
            <person name="Pangilinan J."/>
            <person name="Paulsen I."/>
            <person name="Piegu B."/>
            <person name="Poliakov A."/>
            <person name="Robbens S."/>
            <person name="Schmutz J."/>
            <person name="Toulza E."/>
            <person name="Wyss T."/>
            <person name="Zelensky A."/>
            <person name="Zhou K."/>
            <person name="Armbrust E.V."/>
            <person name="Bhattacharya D."/>
            <person name="Goodenough U.W."/>
            <person name="Van de Peer Y."/>
            <person name="Grigoriev I.V."/>
        </authorList>
    </citation>
    <scope>NUCLEOTIDE SEQUENCE [LARGE SCALE GENOMIC DNA]</scope>
    <source>
        <strain evidence="11">RCC299 / NOUM17</strain>
    </source>
</reference>
<dbReference type="PANTHER" id="PTHR11009">
    <property type="entry name" value="DER1-LIKE PROTEIN, DERLIN"/>
    <property type="match status" value="1"/>
</dbReference>
<gene>
    <name evidence="10" type="ORF">MICPUN_57938</name>
</gene>
<dbReference type="InParanoid" id="C1E477"/>
<feature type="transmembrane region" description="Helical" evidence="8">
    <location>
        <begin position="123"/>
        <end position="142"/>
    </location>
</feature>
<evidence type="ECO:0000256" key="6">
    <source>
        <dbReference type="ARBA" id="ARBA00022989"/>
    </source>
</evidence>
<evidence type="ECO:0000313" key="10">
    <source>
        <dbReference type="EMBL" id="ACO63067.1"/>
    </source>
</evidence>
<dbReference type="SUPFAM" id="SSF144091">
    <property type="entry name" value="Rhomboid-like"/>
    <property type="match status" value="1"/>
</dbReference>
<keyword evidence="4 8" id="KW-0812">Transmembrane</keyword>
<comment type="subcellular location">
    <subcellularLocation>
        <location evidence="2 8">Endoplasmic reticulum membrane</location>
        <topology evidence="2 8">Multi-pass membrane protein</topology>
    </subcellularLocation>
</comment>
<dbReference type="RefSeq" id="XP_002501809.1">
    <property type="nucleotide sequence ID" value="XM_002501763.1"/>
</dbReference>
<feature type="transmembrane region" description="Helical" evidence="8">
    <location>
        <begin position="154"/>
        <end position="178"/>
    </location>
</feature>
<organism evidence="10 11">
    <name type="scientific">Micromonas commoda (strain RCC299 / NOUM17 / CCMP2709)</name>
    <name type="common">Picoplanktonic green alga</name>
    <dbReference type="NCBI Taxonomy" id="296587"/>
    <lineage>
        <taxon>Eukaryota</taxon>
        <taxon>Viridiplantae</taxon>
        <taxon>Chlorophyta</taxon>
        <taxon>Mamiellophyceae</taxon>
        <taxon>Mamiellales</taxon>
        <taxon>Mamiellaceae</taxon>
        <taxon>Micromonas</taxon>
    </lineage>
</organism>
<feature type="compositionally biased region" description="Basic and acidic residues" evidence="9">
    <location>
        <begin position="371"/>
        <end position="399"/>
    </location>
</feature>
<dbReference type="GeneID" id="8243094"/>
<evidence type="ECO:0000256" key="3">
    <source>
        <dbReference type="ARBA" id="ARBA00008917"/>
    </source>
</evidence>
<dbReference type="GO" id="GO:0005789">
    <property type="term" value="C:endoplasmic reticulum membrane"/>
    <property type="evidence" value="ECO:0007669"/>
    <property type="project" value="UniProtKB-SubCell"/>
</dbReference>
<evidence type="ECO:0000256" key="4">
    <source>
        <dbReference type="ARBA" id="ARBA00022692"/>
    </source>
</evidence>
<feature type="transmembrane region" description="Helical" evidence="8">
    <location>
        <begin position="94"/>
        <end position="117"/>
    </location>
</feature>
<feature type="compositionally biased region" description="Low complexity" evidence="9">
    <location>
        <begin position="300"/>
        <end position="320"/>
    </location>
</feature>
<feature type="compositionally biased region" description="Low complexity" evidence="9">
    <location>
        <begin position="331"/>
        <end position="352"/>
    </location>
</feature>
<dbReference type="OrthoDB" id="10257275at2759"/>
<dbReference type="eggNOG" id="ENOG502SCFW">
    <property type="taxonomic scope" value="Eukaryota"/>
</dbReference>
<dbReference type="AlphaFoldDB" id="C1E477"/>
<evidence type="ECO:0000256" key="5">
    <source>
        <dbReference type="ARBA" id="ARBA00022824"/>
    </source>
</evidence>
<dbReference type="GO" id="GO:0006950">
    <property type="term" value="P:response to stress"/>
    <property type="evidence" value="ECO:0007669"/>
    <property type="project" value="UniProtKB-ARBA"/>
</dbReference>
<keyword evidence="11" id="KW-1185">Reference proteome</keyword>
<dbReference type="InterPro" id="IPR007599">
    <property type="entry name" value="DER1"/>
</dbReference>
<dbReference type="EMBL" id="CP001325">
    <property type="protein sequence ID" value="ACO63067.1"/>
    <property type="molecule type" value="Genomic_DNA"/>
</dbReference>
<keyword evidence="7 8" id="KW-0472">Membrane</keyword>
<feature type="transmembrane region" description="Helical" evidence="8">
    <location>
        <begin position="12"/>
        <end position="36"/>
    </location>
</feature>
<comment type="function">
    <text evidence="8">May be involved in the degradation of misfolded endoplasmic reticulum (ER) luminal proteins.</text>
</comment>
<accession>C1E477</accession>
<keyword evidence="6 8" id="KW-1133">Transmembrane helix</keyword>
<sequence>MSANGDVLRERFLATPLVTRHLMASTWIVCLLNPIFGVDDLLVASPYDIIRKGQLWRLVTSIAYVPGLINALIMSFVLYRLGSAWEQERGSIRILCYFLLAIVATNVGVCVLAILVAPLAPSVMSPAFLCGPGILSAFLVLITRSSQGYAGASVSILGLFTMPTLYFPLLLLVFFAMFGANPLESAASVGVGYAWARGYLDPVVPSDETLAAMEQWPAAAGLVRARGYVSVAAAGPTLPSTSASAGVVNVAGGTQPGRDSVNDLIAQLRDHAFAGGARSRGARDGVGAGGAGRRLGGEPAGSAAAGVGTGPAAAAAASRAPGPPPSRQQLPASVSSPGSSGASAAARAHGPSAPGGGGSAAQAQAAAVAREPTREERAEAFARAHEKRLREQRAEQSAG</sequence>
<dbReference type="Pfam" id="PF04511">
    <property type="entry name" value="DER1"/>
    <property type="match status" value="1"/>
</dbReference>
<evidence type="ECO:0000256" key="9">
    <source>
        <dbReference type="SAM" id="MobiDB-lite"/>
    </source>
</evidence>
<dbReference type="InterPro" id="IPR035952">
    <property type="entry name" value="Rhomboid-like_sf"/>
</dbReference>
<evidence type="ECO:0000256" key="7">
    <source>
        <dbReference type="ARBA" id="ARBA00023136"/>
    </source>
</evidence>
<dbReference type="Proteomes" id="UP000002009">
    <property type="component" value="Chromosome 4"/>
</dbReference>
<keyword evidence="5 8" id="KW-0256">Endoplasmic reticulum</keyword>
<name>C1E477_MICCC</name>
<comment type="similarity">
    <text evidence="3 8">Belongs to the derlin family.</text>
</comment>
<dbReference type="OMA" id="VAPWERS"/>
<comment type="function">
    <text evidence="1">May be involved in the degradation process of specific misfolded endoplasmic reticulum (ER) luminal proteins.</text>
</comment>
<feature type="compositionally biased region" description="Low complexity" evidence="9">
    <location>
        <begin position="360"/>
        <end position="370"/>
    </location>
</feature>
<feature type="region of interest" description="Disordered" evidence="9">
    <location>
        <begin position="276"/>
        <end position="399"/>
    </location>
</feature>